<comment type="caution">
    <text evidence="11">The sequence shown here is derived from an EMBL/GenBank/DDBJ whole genome shotgun (WGS) entry which is preliminary data.</text>
</comment>
<evidence type="ECO:0000256" key="1">
    <source>
        <dbReference type="ARBA" id="ARBA00022448"/>
    </source>
</evidence>
<accession>A0A5M8RM97</accession>
<proteinExistence type="inferred from homology"/>
<dbReference type="SUPFAM" id="SSF50331">
    <property type="entry name" value="MOP-like"/>
    <property type="match status" value="1"/>
</dbReference>
<dbReference type="GO" id="GO:0016887">
    <property type="term" value="F:ATP hydrolysis activity"/>
    <property type="evidence" value="ECO:0007669"/>
    <property type="project" value="InterPro"/>
</dbReference>
<dbReference type="InterPro" id="IPR017871">
    <property type="entry name" value="ABC_transporter-like_CS"/>
</dbReference>
<dbReference type="GO" id="GO:0043190">
    <property type="term" value="C:ATP-binding cassette (ABC) transporter complex"/>
    <property type="evidence" value="ECO:0007669"/>
    <property type="project" value="InterPro"/>
</dbReference>
<dbReference type="Gene3D" id="3.40.50.300">
    <property type="entry name" value="P-loop containing nucleotide triphosphate hydrolases"/>
    <property type="match status" value="1"/>
</dbReference>
<organism evidence="11 12">
    <name type="scientific">Bacillus swezeyi</name>
    <dbReference type="NCBI Taxonomy" id="1925020"/>
    <lineage>
        <taxon>Bacteria</taxon>
        <taxon>Bacillati</taxon>
        <taxon>Bacillota</taxon>
        <taxon>Bacilli</taxon>
        <taxon>Bacillales</taxon>
        <taxon>Bacillaceae</taxon>
        <taxon>Bacillus</taxon>
    </lineage>
</organism>
<evidence type="ECO:0000256" key="9">
    <source>
        <dbReference type="RuleBase" id="RU364083"/>
    </source>
</evidence>
<dbReference type="SMART" id="SM00382">
    <property type="entry name" value="AAA"/>
    <property type="match status" value="1"/>
</dbReference>
<keyword evidence="4 9" id="KW-0067">ATP-binding</keyword>
<dbReference type="EC" id="7.6.2.11" evidence="9"/>
<dbReference type="Pfam" id="PF00005">
    <property type="entry name" value="ABC_tran"/>
    <property type="match status" value="1"/>
</dbReference>
<dbReference type="SUPFAM" id="SSF52540">
    <property type="entry name" value="P-loop containing nucleoside triphosphate hydrolases"/>
    <property type="match status" value="1"/>
</dbReference>
<keyword evidence="6 9" id="KW-0472">Membrane</keyword>
<comment type="subunit">
    <text evidence="8">The complex is composed of two ATP-binding proteins (OpuCA), two transmembrane proteins (OpuCB and OpuCD) and a solute-binding protein (OpuCC).</text>
</comment>
<protein>
    <recommendedName>
        <fullName evidence="9">Spermidine/putrescine import ATP-binding protein PotA</fullName>
        <ecNumber evidence="9">7.6.2.11</ecNumber>
    </recommendedName>
</protein>
<dbReference type="NCBIfam" id="TIGR01187">
    <property type="entry name" value="potA"/>
    <property type="match status" value="1"/>
</dbReference>
<comment type="similarity">
    <text evidence="9">Belongs to the ABC transporter superfamily. Spermidine/putrescine importer (TC 3.A.1.11.1) family.</text>
</comment>
<dbReference type="Proteomes" id="UP000324326">
    <property type="component" value="Unassembled WGS sequence"/>
</dbReference>
<reference evidence="11 12" key="1">
    <citation type="submission" date="2018-08" db="EMBL/GenBank/DDBJ databases">
        <title>Bacillus phenotypic plasticity.</title>
        <authorList>
            <person name="Hurtado E."/>
        </authorList>
    </citation>
    <scope>NUCLEOTIDE SEQUENCE [LARGE SCALE GENOMIC DNA]</scope>
    <source>
        <strain evidence="11 12">427</strain>
    </source>
</reference>
<dbReference type="InterPro" id="IPR027417">
    <property type="entry name" value="P-loop_NTPase"/>
</dbReference>
<dbReference type="GO" id="GO:0015418">
    <property type="term" value="F:ABC-type quaternary ammonium compound transporting activity"/>
    <property type="evidence" value="ECO:0007669"/>
    <property type="project" value="UniProtKB-EC"/>
</dbReference>
<dbReference type="PROSITE" id="PS50893">
    <property type="entry name" value="ABC_TRANSPORTER_2"/>
    <property type="match status" value="1"/>
</dbReference>
<feature type="domain" description="ABC transporter" evidence="10">
    <location>
        <begin position="4"/>
        <end position="234"/>
    </location>
</feature>
<dbReference type="InterPro" id="IPR003439">
    <property type="entry name" value="ABC_transporter-like_ATP-bd"/>
</dbReference>
<sequence>MSAIQIQHVSRHFGDTIALEDVQLEVKEGEFFSLLGPSGCGKSTLLNIIAGFLQPTSGFVYIGGENITDLPPYHRHIGMVFQDYALFPHLNVFDNVAYGLKVQKMPRKKLKERVMECLALVRLEAFAERMPHQLSGGQKQRVAIARALAVQPSVLLLDEPLSNLDAKLRKDMQFELRSIQKRVGITTILVTHDQEEALSLSDRVGILGNGKLQHLGAPLDVYRTPANRFVAEFIGQVNLFEARSVAVQQSSAGYRYEVPDVEVYEGVPLSFEVSRDALKKKDPSLLFMLRPERISISLERENRRSNEMPATLTEVSYIGNALRLKAAFIKGKIAIQAPDPQFPALPKPGDKVYVAWEPEDLVPLDLKENANGCR</sequence>
<dbReference type="STRING" id="1925020.BTA30_01115"/>
<evidence type="ECO:0000256" key="6">
    <source>
        <dbReference type="ARBA" id="ARBA00023136"/>
    </source>
</evidence>
<dbReference type="InterPro" id="IPR003593">
    <property type="entry name" value="AAA+_ATPase"/>
</dbReference>
<comment type="catalytic activity">
    <reaction evidence="9">
        <text>ATP + H2O + polyamine-[polyamine-binding protein]Side 1 = ADP + phosphate + polyamineSide 2 + [polyamine-binding protein]Side 1.</text>
        <dbReference type="EC" id="7.6.2.11"/>
    </reaction>
</comment>
<comment type="catalytic activity">
    <reaction evidence="7">
        <text>a quaternary ammonium(out) + ATP + H2O = a quaternary ammonium(in) + ADP + phosphate + H(+)</text>
        <dbReference type="Rhea" id="RHEA:11036"/>
        <dbReference type="ChEBI" id="CHEBI:15377"/>
        <dbReference type="ChEBI" id="CHEBI:15378"/>
        <dbReference type="ChEBI" id="CHEBI:30616"/>
        <dbReference type="ChEBI" id="CHEBI:35267"/>
        <dbReference type="ChEBI" id="CHEBI:43474"/>
        <dbReference type="ChEBI" id="CHEBI:456216"/>
        <dbReference type="EC" id="7.6.2.9"/>
    </reaction>
</comment>
<dbReference type="GO" id="GO:0005524">
    <property type="term" value="F:ATP binding"/>
    <property type="evidence" value="ECO:0007669"/>
    <property type="project" value="UniProtKB-KW"/>
</dbReference>
<evidence type="ECO:0000259" key="10">
    <source>
        <dbReference type="PROSITE" id="PS50893"/>
    </source>
</evidence>
<keyword evidence="3 9" id="KW-0547">Nucleotide-binding</keyword>
<evidence type="ECO:0000256" key="4">
    <source>
        <dbReference type="ARBA" id="ARBA00022840"/>
    </source>
</evidence>
<evidence type="ECO:0000256" key="7">
    <source>
        <dbReference type="ARBA" id="ARBA00052482"/>
    </source>
</evidence>
<evidence type="ECO:0000313" key="12">
    <source>
        <dbReference type="Proteomes" id="UP000324326"/>
    </source>
</evidence>
<dbReference type="InterPro" id="IPR013611">
    <property type="entry name" value="Transp-assoc_OB_typ2"/>
</dbReference>
<evidence type="ECO:0000256" key="2">
    <source>
        <dbReference type="ARBA" id="ARBA00022475"/>
    </source>
</evidence>
<dbReference type="Gene3D" id="2.40.50.100">
    <property type="match status" value="1"/>
</dbReference>
<dbReference type="AlphaFoldDB" id="A0A5M8RM97"/>
<dbReference type="GO" id="GO:0015417">
    <property type="term" value="F:ABC-type polyamine transporter activity"/>
    <property type="evidence" value="ECO:0007669"/>
    <property type="project" value="UniProtKB-EC"/>
</dbReference>
<dbReference type="PANTHER" id="PTHR42781:SF4">
    <property type="entry name" value="SPERMIDINE_PUTRESCINE IMPORT ATP-BINDING PROTEIN POTA"/>
    <property type="match status" value="1"/>
</dbReference>
<comment type="function">
    <text evidence="9">Part of the ABC transporter complex PotABCD involved in spermidine/putrescine import. Responsible for energy coupling to the transport system.</text>
</comment>
<comment type="subunit">
    <text evidence="9">The complex is composed of two ATP-binding proteins (PotA), two transmembrane proteins (PotB and PotC) and a solute-binding protein (PotD).</text>
</comment>
<dbReference type="Pfam" id="PF08402">
    <property type="entry name" value="TOBE_2"/>
    <property type="match status" value="1"/>
</dbReference>
<name>A0A5M8RM97_9BACI</name>
<gene>
    <name evidence="9" type="primary">potA</name>
    <name evidence="11" type="ORF">DX927_16575</name>
</gene>
<evidence type="ECO:0000256" key="3">
    <source>
        <dbReference type="ARBA" id="ARBA00022741"/>
    </source>
</evidence>
<dbReference type="EMBL" id="QSND01000003">
    <property type="protein sequence ID" value="KAA6449725.1"/>
    <property type="molecule type" value="Genomic_DNA"/>
</dbReference>
<evidence type="ECO:0000256" key="8">
    <source>
        <dbReference type="ARBA" id="ARBA00063934"/>
    </source>
</evidence>
<keyword evidence="1 9" id="KW-0813">Transport</keyword>
<evidence type="ECO:0000313" key="11">
    <source>
        <dbReference type="EMBL" id="KAA6449725.1"/>
    </source>
</evidence>
<keyword evidence="5 9" id="KW-1278">Translocase</keyword>
<evidence type="ECO:0000256" key="5">
    <source>
        <dbReference type="ARBA" id="ARBA00022967"/>
    </source>
</evidence>
<dbReference type="RefSeq" id="WP_148958746.1">
    <property type="nucleotide sequence ID" value="NZ_CM125431.1"/>
</dbReference>
<dbReference type="FunFam" id="3.40.50.300:FF:000425">
    <property type="entry name" value="Probable ABC transporter, ATP-binding subunit"/>
    <property type="match status" value="1"/>
</dbReference>
<dbReference type="InterPro" id="IPR008995">
    <property type="entry name" value="Mo/tungstate-bd_C_term_dom"/>
</dbReference>
<dbReference type="PANTHER" id="PTHR42781">
    <property type="entry name" value="SPERMIDINE/PUTRESCINE IMPORT ATP-BINDING PROTEIN POTA"/>
    <property type="match status" value="1"/>
</dbReference>
<dbReference type="PROSITE" id="PS00211">
    <property type="entry name" value="ABC_TRANSPORTER_1"/>
    <property type="match status" value="1"/>
</dbReference>
<dbReference type="InterPro" id="IPR050093">
    <property type="entry name" value="ABC_SmlMolc_Importer"/>
</dbReference>
<dbReference type="InterPro" id="IPR005893">
    <property type="entry name" value="PotA-like"/>
</dbReference>
<keyword evidence="2 9" id="KW-1003">Cell membrane</keyword>